<feature type="domain" description="Fibronectin type-III" evidence="1">
    <location>
        <begin position="203"/>
        <end position="295"/>
    </location>
</feature>
<organism evidence="2">
    <name type="scientific">freshwater metagenome</name>
    <dbReference type="NCBI Taxonomy" id="449393"/>
    <lineage>
        <taxon>unclassified sequences</taxon>
        <taxon>metagenomes</taxon>
        <taxon>ecological metagenomes</taxon>
    </lineage>
</organism>
<accession>A0A6J6USQ5</accession>
<evidence type="ECO:0000259" key="1">
    <source>
        <dbReference type="PROSITE" id="PS50853"/>
    </source>
</evidence>
<dbReference type="GO" id="GO:0016020">
    <property type="term" value="C:membrane"/>
    <property type="evidence" value="ECO:0007669"/>
    <property type="project" value="InterPro"/>
</dbReference>
<reference evidence="2" key="1">
    <citation type="submission" date="2020-05" db="EMBL/GenBank/DDBJ databases">
        <authorList>
            <person name="Chiriac C."/>
            <person name="Salcher M."/>
            <person name="Ghai R."/>
            <person name="Kavagutti S V."/>
        </authorList>
    </citation>
    <scope>NUCLEOTIDE SEQUENCE</scope>
</reference>
<dbReference type="AlphaFoldDB" id="A0A6J6USQ5"/>
<dbReference type="Gene3D" id="2.60.40.10">
    <property type="entry name" value="Immunoglobulins"/>
    <property type="match status" value="3"/>
</dbReference>
<gene>
    <name evidence="2" type="ORF">UFOPK2842_00961</name>
</gene>
<name>A0A6J6USQ5_9ZZZZ</name>
<dbReference type="InterPro" id="IPR015919">
    <property type="entry name" value="Cadherin-like_sf"/>
</dbReference>
<dbReference type="GO" id="GO:0005509">
    <property type="term" value="F:calcium ion binding"/>
    <property type="evidence" value="ECO:0007669"/>
    <property type="project" value="InterPro"/>
</dbReference>
<dbReference type="Pfam" id="PF05345">
    <property type="entry name" value="He_PIG"/>
    <property type="match status" value="2"/>
</dbReference>
<dbReference type="InterPro" id="IPR036116">
    <property type="entry name" value="FN3_sf"/>
</dbReference>
<dbReference type="InterPro" id="IPR003961">
    <property type="entry name" value="FN3_dom"/>
</dbReference>
<dbReference type="EMBL" id="CAEZZI010000109">
    <property type="protein sequence ID" value="CAB4761487.1"/>
    <property type="molecule type" value="Genomic_DNA"/>
</dbReference>
<proteinExistence type="predicted"/>
<dbReference type="SUPFAM" id="SSF49265">
    <property type="entry name" value="Fibronectin type III"/>
    <property type="match status" value="1"/>
</dbReference>
<protein>
    <submittedName>
        <fullName evidence="2">Unannotated protein</fullName>
    </submittedName>
</protein>
<dbReference type="SUPFAM" id="SSF49313">
    <property type="entry name" value="Cadherin-like"/>
    <property type="match status" value="2"/>
</dbReference>
<evidence type="ECO:0000313" key="2">
    <source>
        <dbReference type="EMBL" id="CAB4761487.1"/>
    </source>
</evidence>
<dbReference type="InterPro" id="IPR013783">
    <property type="entry name" value="Ig-like_fold"/>
</dbReference>
<dbReference type="PROSITE" id="PS50853">
    <property type="entry name" value="FN3"/>
    <property type="match status" value="1"/>
</dbReference>
<sequence>MTAAIPASITPGTQTINATQNVSIAATSAFNTTGFTGTVTYSYTGGTLPTGIDFDTTTGIFSGTPSTLLTQTRFTVTASDQTRTATATVNITVSAPGAASITPITSSAQTVNAVVGSLITPTSAFTETNLSGAVTYSLVSGTWPDGLSLNSSTGVVSGTPTATQASTSYTIRATDSLGATADATVNITISTTPTPPPSGALSAPTGVTVRAGAAGTAVITWNAVSGASRYTAQAFSSNTSTKIIRQCSVTATANGSSFTCTIPRLQSRLTYYVEVVVRNVSGAISTPSRIAVTVL</sequence>